<name>A0A256G6C8_9HYPH</name>
<evidence type="ECO:0000313" key="1">
    <source>
        <dbReference type="EMBL" id="OYR22634.1"/>
    </source>
</evidence>
<comment type="caution">
    <text evidence="1">The sequence shown here is derived from an EMBL/GenBank/DDBJ whole genome shotgun (WGS) entry which is preliminary data.</text>
</comment>
<dbReference type="Proteomes" id="UP000216188">
    <property type="component" value="Unassembled WGS sequence"/>
</dbReference>
<organism evidence="1 2">
    <name type="scientific">Brucella pseudogrignonensis</name>
    <dbReference type="NCBI Taxonomy" id="419475"/>
    <lineage>
        <taxon>Bacteria</taxon>
        <taxon>Pseudomonadati</taxon>
        <taxon>Pseudomonadota</taxon>
        <taxon>Alphaproteobacteria</taxon>
        <taxon>Hyphomicrobiales</taxon>
        <taxon>Brucellaceae</taxon>
        <taxon>Brucella/Ochrobactrum group</taxon>
        <taxon>Brucella</taxon>
    </lineage>
</organism>
<dbReference type="RefSeq" id="WP_094544455.1">
    <property type="nucleotide sequence ID" value="NZ_JBHEEM010000004.1"/>
</dbReference>
<protein>
    <submittedName>
        <fullName evidence="1">Uncharacterized protein</fullName>
    </submittedName>
</protein>
<dbReference type="AlphaFoldDB" id="A0A256G6C8"/>
<proteinExistence type="predicted"/>
<reference evidence="1 2" key="1">
    <citation type="submission" date="2017-07" db="EMBL/GenBank/DDBJ databases">
        <title>Phylogenetic study on the rhizospheric bacterium Ochrobactrum sp. A44.</title>
        <authorList>
            <person name="Krzyzanowska D.M."/>
            <person name="Ossowicki A."/>
            <person name="Rajewska M."/>
            <person name="Maciag T."/>
            <person name="Kaczynski Z."/>
            <person name="Czerwicka M."/>
            <person name="Jafra S."/>
        </authorList>
    </citation>
    <scope>NUCLEOTIDE SEQUENCE [LARGE SCALE GENOMIC DNA]</scope>
    <source>
        <strain evidence="1 2">CCUG 30717</strain>
    </source>
</reference>
<keyword evidence="2" id="KW-1185">Reference proteome</keyword>
<sequence length="69" mass="7561">MNAIVKKRAHIAGIDANKFRHMVCVLATEAANRDIPGRKPWSNPATAPFNRLLITITVPNSVADGHRES</sequence>
<accession>A0A256G6C8</accession>
<dbReference type="EMBL" id="NNRM01000044">
    <property type="protein sequence ID" value="OYR22634.1"/>
    <property type="molecule type" value="Genomic_DNA"/>
</dbReference>
<evidence type="ECO:0000313" key="2">
    <source>
        <dbReference type="Proteomes" id="UP000216188"/>
    </source>
</evidence>
<gene>
    <name evidence="1" type="ORF">CEV34_4466</name>
</gene>